<dbReference type="InterPro" id="IPR009297">
    <property type="entry name" value="DUF952"/>
</dbReference>
<dbReference type="PANTHER" id="PTHR34129">
    <property type="entry name" value="BLR1139 PROTEIN"/>
    <property type="match status" value="1"/>
</dbReference>
<accession>A0A3G8ZUB8</accession>
<dbReference type="EMBL" id="CP034170">
    <property type="protein sequence ID" value="AZI58074.1"/>
    <property type="molecule type" value="Genomic_DNA"/>
</dbReference>
<dbReference type="SUPFAM" id="SSF56399">
    <property type="entry name" value="ADP-ribosylation"/>
    <property type="match status" value="1"/>
</dbReference>
<dbReference type="Pfam" id="PF06108">
    <property type="entry name" value="DUF952"/>
    <property type="match status" value="1"/>
</dbReference>
<dbReference type="OrthoDB" id="5638018at2"/>
<dbReference type="PANTHER" id="PTHR34129:SF1">
    <property type="entry name" value="DUF952 DOMAIN-CONTAINING PROTEIN"/>
    <property type="match status" value="1"/>
</dbReference>
<dbReference type="KEGG" id="nak:EH165_07900"/>
<sequence>MIYHVTLASDWKQSEALGRHAISGRGMTLESEGYLHFSYSHQLPGVLQRYWARVTEPVVLLTVDPDLLDLPVVAENTSGGTELFPHLYGPLPLAAVVEVRQLAINADGGAQL</sequence>
<dbReference type="Gene3D" id="3.20.170.20">
    <property type="entry name" value="Protein of unknown function DUF952"/>
    <property type="match status" value="1"/>
</dbReference>
<keyword evidence="2" id="KW-1185">Reference proteome</keyword>
<dbReference type="Proteomes" id="UP000268084">
    <property type="component" value="Chromosome"/>
</dbReference>
<evidence type="ECO:0000313" key="1">
    <source>
        <dbReference type="EMBL" id="AZI58074.1"/>
    </source>
</evidence>
<name>A0A3G8ZUB8_9ACTN</name>
<reference evidence="1 2" key="2">
    <citation type="submission" date="2018-12" db="EMBL/GenBank/DDBJ databases">
        <title>Nakamurella antarcticus sp. nov., isolated from Antarctica South Shetland Islands soil.</title>
        <authorList>
            <person name="Peng F."/>
        </authorList>
    </citation>
    <scope>NUCLEOTIDE SEQUENCE [LARGE SCALE GENOMIC DNA]</scope>
    <source>
        <strain evidence="1 2">S14-144</strain>
    </source>
</reference>
<reference evidence="1 2" key="1">
    <citation type="submission" date="2018-11" db="EMBL/GenBank/DDBJ databases">
        <authorList>
            <person name="Da X."/>
        </authorList>
    </citation>
    <scope>NUCLEOTIDE SEQUENCE [LARGE SCALE GENOMIC DNA]</scope>
    <source>
        <strain evidence="1 2">S14-144</strain>
    </source>
</reference>
<evidence type="ECO:0000313" key="2">
    <source>
        <dbReference type="Proteomes" id="UP000268084"/>
    </source>
</evidence>
<gene>
    <name evidence="1" type="ORF">EH165_07900</name>
</gene>
<proteinExistence type="predicted"/>
<protein>
    <submittedName>
        <fullName evidence="1">DUF952 domain-containing protein</fullName>
    </submittedName>
</protein>
<organism evidence="1 2">
    <name type="scientific">Nakamurella antarctica</name>
    <dbReference type="NCBI Taxonomy" id="1902245"/>
    <lineage>
        <taxon>Bacteria</taxon>
        <taxon>Bacillati</taxon>
        <taxon>Actinomycetota</taxon>
        <taxon>Actinomycetes</taxon>
        <taxon>Nakamurellales</taxon>
        <taxon>Nakamurellaceae</taxon>
        <taxon>Nakamurella</taxon>
    </lineage>
</organism>
<dbReference type="AlphaFoldDB" id="A0A3G8ZUB8"/>